<sequence>TDTGDLSASCRKGDVGRVREDLPHGGPELKWAERSGGSPSEHLGSETILGSGLRLLTWLLSLVPLDLALGTPRTQN</sequence>
<organism evidence="2 3">
    <name type="scientific">Rhinolophus ferrumequinum</name>
    <name type="common">Greater horseshoe bat</name>
    <dbReference type="NCBI Taxonomy" id="59479"/>
    <lineage>
        <taxon>Eukaryota</taxon>
        <taxon>Metazoa</taxon>
        <taxon>Chordata</taxon>
        <taxon>Craniata</taxon>
        <taxon>Vertebrata</taxon>
        <taxon>Euteleostomi</taxon>
        <taxon>Mammalia</taxon>
        <taxon>Eutheria</taxon>
        <taxon>Laurasiatheria</taxon>
        <taxon>Chiroptera</taxon>
        <taxon>Yinpterochiroptera</taxon>
        <taxon>Rhinolophoidea</taxon>
        <taxon>Rhinolophidae</taxon>
        <taxon>Rhinolophinae</taxon>
        <taxon>Rhinolophus</taxon>
    </lineage>
</organism>
<dbReference type="Proteomes" id="UP000472240">
    <property type="component" value="Chromosome 19"/>
</dbReference>
<dbReference type="InParanoid" id="A0A671E9S4"/>
<reference evidence="2 3" key="1">
    <citation type="journal article" date="2015" name="Annu Rev Anim Biosci">
        <title>The Genome 10K Project: a way forward.</title>
        <authorList>
            <person name="Koepfli K.P."/>
            <person name="Paten B."/>
            <person name="O'Brien S.J."/>
            <person name="Koepfli K.P."/>
            <person name="Paten B."/>
            <person name="Antunes A."/>
            <person name="Belov K."/>
            <person name="Bustamante C."/>
            <person name="Castoe T.A."/>
            <person name="Clawson H."/>
            <person name="Crawford A.J."/>
            <person name="Diekhans M."/>
            <person name="Distel D."/>
            <person name="Durbin R."/>
            <person name="Earl D."/>
            <person name="Fujita M.K."/>
            <person name="Gamble T."/>
            <person name="Georges A."/>
            <person name="Gemmell N."/>
            <person name="Gilbert M.T."/>
            <person name="Graves J.M."/>
            <person name="Green R.E."/>
            <person name="Hickey G."/>
            <person name="Jarvis E.D."/>
            <person name="Johnson W."/>
            <person name="Komissarov A."/>
            <person name="Korf I."/>
            <person name="Kuhn R."/>
            <person name="Larkin D.M."/>
            <person name="Lewin H."/>
            <person name="Lopez J.V."/>
            <person name="Ma J."/>
            <person name="Marques-Bonet T."/>
            <person name="Miller W."/>
            <person name="Murphy R."/>
            <person name="Pevzner P."/>
            <person name="Shapiro B."/>
            <person name="Steiner C."/>
            <person name="Tamazian G."/>
            <person name="Venkatesh B."/>
            <person name="Wang J."/>
            <person name="Wayne R."/>
            <person name="Wiley E."/>
            <person name="Yang H."/>
            <person name="Zhang G."/>
            <person name="Haussler D."/>
            <person name="Ryder O."/>
            <person name="O'Brien S.J."/>
        </authorList>
    </citation>
    <scope>NUCLEOTIDE SEQUENCE</scope>
</reference>
<keyword evidence="3" id="KW-1185">Reference proteome</keyword>
<proteinExistence type="predicted"/>
<reference evidence="3" key="3">
    <citation type="submission" date="2018-12" db="EMBL/GenBank/DDBJ databases">
        <title>G10K-VGP greater horseshoe bat female genome, primary haplotype.</title>
        <authorList>
            <person name="Teeling E."/>
            <person name="Myers G."/>
            <person name="Vernes S."/>
            <person name="Pippel M."/>
            <person name="Winkler S."/>
            <person name="Fedrigo O."/>
            <person name="Rhie A."/>
            <person name="Koren S."/>
            <person name="Phillippy A."/>
            <person name="Lewin H."/>
            <person name="Damas J."/>
            <person name="Howe K."/>
            <person name="Mountcastle J."/>
            <person name="Jarvis E.D."/>
        </authorList>
    </citation>
    <scope>NUCLEOTIDE SEQUENCE [LARGE SCALE GENOMIC DNA]</scope>
</reference>
<feature type="region of interest" description="Disordered" evidence="1">
    <location>
        <begin position="1"/>
        <end position="42"/>
    </location>
</feature>
<reference evidence="2" key="5">
    <citation type="submission" date="2025-09" db="UniProtKB">
        <authorList>
            <consortium name="Ensembl"/>
        </authorList>
    </citation>
    <scope>IDENTIFICATION</scope>
</reference>
<evidence type="ECO:0000313" key="2">
    <source>
        <dbReference type="Ensembl" id="ENSRFEP00010010079.1"/>
    </source>
</evidence>
<protein>
    <submittedName>
        <fullName evidence="2">Uncharacterized protein</fullName>
    </submittedName>
</protein>
<reference evidence="2 3" key="2">
    <citation type="journal article" date="2018" name="Annu Rev Anim Biosci">
        <title>Bat Biology, Genomes, and the Bat1K Project: To Generate Chromosome-Level Genomes for All Living Bat Species.</title>
        <authorList>
            <person name="Teeling E.C."/>
            <person name="Vernes S.C."/>
            <person name="Davalos L.M."/>
            <person name="Ray D.A."/>
            <person name="Gilbert M.T.P."/>
            <person name="Myers E."/>
        </authorList>
    </citation>
    <scope>NUCLEOTIDE SEQUENCE</scope>
</reference>
<dbReference type="AlphaFoldDB" id="A0A671E9S4"/>
<reference evidence="2" key="4">
    <citation type="submission" date="2025-08" db="UniProtKB">
        <authorList>
            <consortium name="Ensembl"/>
        </authorList>
    </citation>
    <scope>IDENTIFICATION</scope>
</reference>
<accession>A0A671E9S4</accession>
<evidence type="ECO:0000313" key="3">
    <source>
        <dbReference type="Proteomes" id="UP000472240"/>
    </source>
</evidence>
<feature type="compositionally biased region" description="Basic and acidic residues" evidence="1">
    <location>
        <begin position="11"/>
        <end position="23"/>
    </location>
</feature>
<dbReference type="Ensembl" id="ENSRFET00010011020.1">
    <property type="protein sequence ID" value="ENSRFEP00010010079.1"/>
    <property type="gene ID" value="ENSRFEG00010006843.1"/>
</dbReference>
<evidence type="ECO:0000256" key="1">
    <source>
        <dbReference type="SAM" id="MobiDB-lite"/>
    </source>
</evidence>
<name>A0A671E9S4_RHIFE</name>